<evidence type="ECO:0000313" key="2">
    <source>
        <dbReference type="EMBL" id="CAA2632344.1"/>
    </source>
</evidence>
<proteinExistence type="predicted"/>
<gene>
    <name evidence="2" type="ORF">SI7747_15017966</name>
</gene>
<dbReference type="PROSITE" id="PS50011">
    <property type="entry name" value="PROTEIN_KINASE_DOM"/>
    <property type="match status" value="1"/>
</dbReference>
<reference evidence="2 3" key="1">
    <citation type="submission" date="2019-12" db="EMBL/GenBank/DDBJ databases">
        <authorList>
            <person name="Scholz U."/>
            <person name="Mascher M."/>
            <person name="Fiebig A."/>
        </authorList>
    </citation>
    <scope>NUCLEOTIDE SEQUENCE</scope>
</reference>
<dbReference type="EMBL" id="LR743602">
    <property type="protein sequence ID" value="CAA2632344.1"/>
    <property type="molecule type" value="Genomic_DNA"/>
</dbReference>
<feature type="domain" description="Protein kinase" evidence="1">
    <location>
        <begin position="82"/>
        <end position="392"/>
    </location>
</feature>
<name>A0A7I8JN27_SPIIN</name>
<organism evidence="2">
    <name type="scientific">Spirodela intermedia</name>
    <name type="common">Intermediate duckweed</name>
    <dbReference type="NCBI Taxonomy" id="51605"/>
    <lineage>
        <taxon>Eukaryota</taxon>
        <taxon>Viridiplantae</taxon>
        <taxon>Streptophyta</taxon>
        <taxon>Embryophyta</taxon>
        <taxon>Tracheophyta</taxon>
        <taxon>Spermatophyta</taxon>
        <taxon>Magnoliopsida</taxon>
        <taxon>Liliopsida</taxon>
        <taxon>Araceae</taxon>
        <taxon>Lemnoideae</taxon>
        <taxon>Spirodela</taxon>
    </lineage>
</organism>
<dbReference type="InterPro" id="IPR011009">
    <property type="entry name" value="Kinase-like_dom_sf"/>
</dbReference>
<dbReference type="SUPFAM" id="SSF56112">
    <property type="entry name" value="Protein kinase-like (PK-like)"/>
    <property type="match status" value="1"/>
</dbReference>
<keyword evidence="3" id="KW-1185">Reference proteome</keyword>
<dbReference type="EMBL" id="CACRZD030000015">
    <property type="protein sequence ID" value="CAA6671558.1"/>
    <property type="molecule type" value="Genomic_DNA"/>
</dbReference>
<dbReference type="GO" id="GO:0004672">
    <property type="term" value="F:protein kinase activity"/>
    <property type="evidence" value="ECO:0007669"/>
    <property type="project" value="InterPro"/>
</dbReference>
<sequence length="617" mass="68956">MRLLIAGVPASSHSAAFEAVEGPQWCISSAQGLPAVSNAVLLRWETATESGPREDGLRSPGSEEESDLTDLGLVMRFRMSDFSICNHVSIGLAGRGDEMIFEAIVKDPDSTLYQSRVVLRQLTTSHSQRRGRRALEVLKKLARRQLMYHSYAMQVYGYLYQSDKEDHGSFTLVHGYHGSYSLKHWLQLSDWLPTLEATLALDEEWVRRVGDDRVGGPAVTRQLRITRILMRDLLIGVNYLHSHGLAHTQLRLENLHISPVDRHVKVGILGNTVDFYDSSLNGTADAKSDRRQLMIAFDMRCVGFIMAKMVLRELMDPAVFINFKSFLTKGNDPSCLREHLLPILCRNSPSGNAGLQMLDRNWGAGWNLLSLLLATKPSERISCLDALRHPFLCGPRWRIEPSRSRLAHFIELMEMMNPHSNPRWRLLYSTGRHVGLTLRQTPSRVLIGDAHLTFESPTGGATFSAASDVGFKAMAMNQWPHDKSGVSGRLRAVASSFDLSQGRRLFMAEAAAQEESAARELLERKWKKMGSGRRIPLSLPAAKFVAGDVDVELTFDSSLPSVDLAKGVLREVRIQIPPAMFDLSRIVCGTYLDSRLLVLRVIDGSALLFARSCFHDP</sequence>
<dbReference type="PANTHER" id="PTHR46699">
    <property type="entry name" value="SERINE/THREONINE-PROTEIN KINASE STN8, CHLOROPLASTIC-RELATED"/>
    <property type="match status" value="1"/>
</dbReference>
<dbReference type="Gene3D" id="1.10.510.10">
    <property type="entry name" value="Transferase(Phosphotransferase) domain 1"/>
    <property type="match status" value="1"/>
</dbReference>
<dbReference type="InterPro" id="IPR000719">
    <property type="entry name" value="Prot_kinase_dom"/>
</dbReference>
<evidence type="ECO:0000313" key="3">
    <source>
        <dbReference type="Proteomes" id="UP001189122"/>
    </source>
</evidence>
<dbReference type="AlphaFoldDB" id="A0A7I8JN27"/>
<dbReference type="Proteomes" id="UP001189122">
    <property type="component" value="Unassembled WGS sequence"/>
</dbReference>
<dbReference type="GO" id="GO:0005524">
    <property type="term" value="F:ATP binding"/>
    <property type="evidence" value="ECO:0007669"/>
    <property type="project" value="InterPro"/>
</dbReference>
<protein>
    <recommendedName>
        <fullName evidence="1">Protein kinase domain-containing protein</fullName>
    </recommendedName>
</protein>
<evidence type="ECO:0000259" key="1">
    <source>
        <dbReference type="PROSITE" id="PS50011"/>
    </source>
</evidence>
<accession>A0A7I8JN27</accession>
<dbReference type="SMART" id="SM00220">
    <property type="entry name" value="S_TKc"/>
    <property type="match status" value="1"/>
</dbReference>